<protein>
    <recommendedName>
        <fullName evidence="3">Meiosis-specific protein ASY3-like coiled-coil domain-containing protein</fullName>
    </recommendedName>
</protein>
<feature type="compositionally biased region" description="Polar residues" evidence="2">
    <location>
        <begin position="172"/>
        <end position="182"/>
    </location>
</feature>
<feature type="compositionally biased region" description="Basic and acidic residues" evidence="2">
    <location>
        <begin position="324"/>
        <end position="350"/>
    </location>
</feature>
<dbReference type="PANTHER" id="PTHR36027">
    <property type="entry name" value="MEIOSIS-SPECIFIC PROTEIN ASY3"/>
    <property type="match status" value="1"/>
</dbReference>
<feature type="region of interest" description="Disordered" evidence="2">
    <location>
        <begin position="42"/>
        <end position="158"/>
    </location>
</feature>
<gene>
    <name evidence="4" type="primary">LOC102711835</name>
</gene>
<evidence type="ECO:0000259" key="3">
    <source>
        <dbReference type="Pfam" id="PF20435"/>
    </source>
</evidence>
<feature type="coiled-coil region" evidence="1">
    <location>
        <begin position="732"/>
        <end position="806"/>
    </location>
</feature>
<proteinExistence type="predicted"/>
<feature type="region of interest" description="Disordered" evidence="2">
    <location>
        <begin position="410"/>
        <end position="475"/>
    </location>
</feature>
<evidence type="ECO:0000256" key="2">
    <source>
        <dbReference type="SAM" id="MobiDB-lite"/>
    </source>
</evidence>
<feature type="compositionally biased region" description="Basic and acidic residues" evidence="2">
    <location>
        <begin position="145"/>
        <end position="158"/>
    </location>
</feature>
<accession>J3N2I2</accession>
<dbReference type="Pfam" id="PF20435">
    <property type="entry name" value="ASY3-like"/>
    <property type="match status" value="1"/>
</dbReference>
<dbReference type="GeneID" id="102711835"/>
<dbReference type="OMA" id="THQDKSG"/>
<feature type="region of interest" description="Disordered" evidence="2">
    <location>
        <begin position="531"/>
        <end position="666"/>
    </location>
</feature>
<dbReference type="PANTHER" id="PTHR36027:SF1">
    <property type="entry name" value="MEIOSIS-SPECIFIC PROTEIN ASY3"/>
    <property type="match status" value="1"/>
</dbReference>
<feature type="domain" description="Meiosis-specific protein ASY3-like coiled-coil" evidence="3">
    <location>
        <begin position="673"/>
        <end position="839"/>
    </location>
</feature>
<dbReference type="GO" id="GO:0005694">
    <property type="term" value="C:chromosome"/>
    <property type="evidence" value="ECO:0007669"/>
    <property type="project" value="EnsemblPlants"/>
</dbReference>
<dbReference type="KEGG" id="obr:102711835"/>
<reference evidence="4" key="2">
    <citation type="submission" date="2013-04" db="UniProtKB">
        <authorList>
            <consortium name="EnsemblPlants"/>
        </authorList>
    </citation>
    <scope>IDENTIFICATION</scope>
</reference>
<feature type="compositionally biased region" description="Polar residues" evidence="2">
    <location>
        <begin position="420"/>
        <end position="438"/>
    </location>
</feature>
<dbReference type="RefSeq" id="XP_006661760.1">
    <property type="nucleotide sequence ID" value="XM_006661697.3"/>
</dbReference>
<feature type="compositionally biased region" description="Polar residues" evidence="2">
    <location>
        <begin position="460"/>
        <end position="469"/>
    </location>
</feature>
<dbReference type="HOGENOM" id="CLU_011891_0_0_1"/>
<feature type="region of interest" description="Disordered" evidence="2">
    <location>
        <begin position="172"/>
        <end position="388"/>
    </location>
</feature>
<dbReference type="InterPro" id="IPR046845">
    <property type="entry name" value="ASY3-like_CC"/>
</dbReference>
<dbReference type="Proteomes" id="UP000006038">
    <property type="component" value="Chromosome 10"/>
</dbReference>
<dbReference type="OrthoDB" id="751607at2759"/>
<feature type="compositionally biased region" description="Basic and acidic residues" evidence="2">
    <location>
        <begin position="616"/>
        <end position="640"/>
    </location>
</feature>
<dbReference type="AlphaFoldDB" id="J3N2I2"/>
<dbReference type="InterPro" id="IPR037731">
    <property type="entry name" value="ASY3-like"/>
</dbReference>
<keyword evidence="5" id="KW-1185">Reference proteome</keyword>
<name>J3N2I2_ORYBR</name>
<feature type="compositionally biased region" description="Polar residues" evidence="2">
    <location>
        <begin position="647"/>
        <end position="661"/>
    </location>
</feature>
<sequence length="842" mass="93102">MEVELTNIQKATSSDYWSLASNQYPCGKFPKVSVGITIPRASSVSRGRDAASNAAFERNLSQGTDGRSRPPKMDNASLRVSPEAANHDGSVETVPKPVPAKVSVSQPDDNALEQTGTFSFGTRREQDSHLNQLDRPPLVSSQGKRQMESADKNKPNSEVLRMKLWEILGGASQNKEAVSSPNPEDIETPCQPKSQTANGPSLGRKQVFTSPVPYNIKTPAQLNSQTANKPSSDPIESDSDSPQVVEVRPITRSLGRKKAPAASTHQDKSGSAKKPLSTHRSTPKQKVVDNVFAFNDKCTPKTVGKSAIGDSGSLRNRRSSSRKAKIEPKKARCSDRISDKTTQDGSERKVPSKYVPSENKGEKANSFSSLSRAGKTAESCSRSPKREIRVNMMANVGPRKMQFTENLPAKTLNDGEHKPSSPQLTSLKNKGKCSSISPRQKEKDNTHVPEASDRTAGGDSFNSTPSGGVNPSPVLKKYSWERDASPEIYGKFVQKDASPLADRFRDMPDDFASPTFAANIKISPQRSKMLDDDLFSSKYPKRVNRSRSTSYASDPEFEPLDEMEKTNELPGSESPISQEEGQNRKQPSLSPLSPIDNEGAQSSIPSFRKGYKSHKWLSDVDSPDKSSLEHMGQKSHLKDGRKGKRQFPSSTPFANSDTQETAMLDKEPEQCPENYLTRAFDQLVVVLGRFQTKIKSETSNKSSKILSATGERIRQHLEGVEGQMQADVDKLVNAGKSKRKRLESTYEEQQEKLRVLHEKFKEEVNQQLLGCKNSLEDFEAYHTELKEVADKQKASHKKLLQNAEKTVGAQLNDAETKIAEIQKRARKRMKGLKYVLKELIAE</sequence>
<dbReference type="eggNOG" id="ENOG502R6IY">
    <property type="taxonomic scope" value="Eukaryota"/>
</dbReference>
<dbReference type="EnsemblPlants" id="OB10G17300.1">
    <property type="protein sequence ID" value="OB10G17300.1"/>
    <property type="gene ID" value="OB10G17300"/>
</dbReference>
<dbReference type="GO" id="GO:0005634">
    <property type="term" value="C:nucleus"/>
    <property type="evidence" value="ECO:0007669"/>
    <property type="project" value="EnsemblPlants"/>
</dbReference>
<evidence type="ECO:0000256" key="1">
    <source>
        <dbReference type="SAM" id="Coils"/>
    </source>
</evidence>
<feature type="compositionally biased region" description="Polar residues" evidence="2">
    <location>
        <begin position="218"/>
        <end position="229"/>
    </location>
</feature>
<organism evidence="4">
    <name type="scientific">Oryza brachyantha</name>
    <name type="common">malo sina</name>
    <dbReference type="NCBI Taxonomy" id="4533"/>
    <lineage>
        <taxon>Eukaryota</taxon>
        <taxon>Viridiplantae</taxon>
        <taxon>Streptophyta</taxon>
        <taxon>Embryophyta</taxon>
        <taxon>Tracheophyta</taxon>
        <taxon>Spermatophyta</taxon>
        <taxon>Magnoliopsida</taxon>
        <taxon>Liliopsida</taxon>
        <taxon>Poales</taxon>
        <taxon>Poaceae</taxon>
        <taxon>BOP clade</taxon>
        <taxon>Oryzoideae</taxon>
        <taxon>Oryzeae</taxon>
        <taxon>Oryzinae</taxon>
        <taxon>Oryza</taxon>
    </lineage>
</organism>
<evidence type="ECO:0000313" key="4">
    <source>
        <dbReference type="EnsemblPlants" id="OB10G17300.1"/>
    </source>
</evidence>
<reference evidence="4" key="1">
    <citation type="journal article" date="2013" name="Nat. Commun.">
        <title>Whole-genome sequencing of Oryza brachyantha reveals mechanisms underlying Oryza genome evolution.</title>
        <authorList>
            <person name="Chen J."/>
            <person name="Huang Q."/>
            <person name="Gao D."/>
            <person name="Wang J."/>
            <person name="Lang Y."/>
            <person name="Liu T."/>
            <person name="Li B."/>
            <person name="Bai Z."/>
            <person name="Luis Goicoechea J."/>
            <person name="Liang C."/>
            <person name="Chen C."/>
            <person name="Zhang W."/>
            <person name="Sun S."/>
            <person name="Liao Y."/>
            <person name="Zhang X."/>
            <person name="Yang L."/>
            <person name="Song C."/>
            <person name="Wang M."/>
            <person name="Shi J."/>
            <person name="Liu G."/>
            <person name="Liu J."/>
            <person name="Zhou H."/>
            <person name="Zhou W."/>
            <person name="Yu Q."/>
            <person name="An N."/>
            <person name="Chen Y."/>
            <person name="Cai Q."/>
            <person name="Wang B."/>
            <person name="Liu B."/>
            <person name="Min J."/>
            <person name="Huang Y."/>
            <person name="Wu H."/>
            <person name="Li Z."/>
            <person name="Zhang Y."/>
            <person name="Yin Y."/>
            <person name="Song W."/>
            <person name="Jiang J."/>
            <person name="Jackson S.A."/>
            <person name="Wing R.A."/>
            <person name="Wang J."/>
            <person name="Chen M."/>
        </authorList>
    </citation>
    <scope>NUCLEOTIDE SEQUENCE [LARGE SCALE GENOMIC DNA]</scope>
    <source>
        <strain evidence="4">cv. IRGC 101232</strain>
    </source>
</reference>
<feature type="compositionally biased region" description="Polar residues" evidence="2">
    <location>
        <begin position="574"/>
        <end position="591"/>
    </location>
</feature>
<keyword evidence="1" id="KW-0175">Coiled coil</keyword>
<dbReference type="Gramene" id="OB10G17300.1">
    <property type="protein sequence ID" value="OB10G17300.1"/>
    <property type="gene ID" value="OB10G17300"/>
</dbReference>
<dbReference type="GO" id="GO:0007129">
    <property type="term" value="P:homologous chromosome pairing at meiosis"/>
    <property type="evidence" value="ECO:0007669"/>
    <property type="project" value="EnsemblPlants"/>
</dbReference>
<feature type="compositionally biased region" description="Basic and acidic residues" evidence="2">
    <location>
        <begin position="439"/>
        <end position="453"/>
    </location>
</feature>
<evidence type="ECO:0000313" key="5">
    <source>
        <dbReference type="Proteomes" id="UP000006038"/>
    </source>
</evidence>